<dbReference type="Proteomes" id="UP001190700">
    <property type="component" value="Unassembled WGS sequence"/>
</dbReference>
<evidence type="ECO:0000256" key="1">
    <source>
        <dbReference type="ARBA" id="ARBA00007409"/>
    </source>
</evidence>
<dbReference type="InterPro" id="IPR040079">
    <property type="entry name" value="Glutathione_S-Trfase"/>
</dbReference>
<dbReference type="InterPro" id="IPR036282">
    <property type="entry name" value="Glutathione-S-Trfase_C_sf"/>
</dbReference>
<dbReference type="InterPro" id="IPR004045">
    <property type="entry name" value="Glutathione_S-Trfase_N"/>
</dbReference>
<organism evidence="5 6">
    <name type="scientific">Cymbomonas tetramitiformis</name>
    <dbReference type="NCBI Taxonomy" id="36881"/>
    <lineage>
        <taxon>Eukaryota</taxon>
        <taxon>Viridiplantae</taxon>
        <taxon>Chlorophyta</taxon>
        <taxon>Pyramimonadophyceae</taxon>
        <taxon>Pyramimonadales</taxon>
        <taxon>Pyramimonadaceae</taxon>
        <taxon>Cymbomonas</taxon>
    </lineage>
</organism>
<dbReference type="InterPro" id="IPR010987">
    <property type="entry name" value="Glutathione-S-Trfase_C-like"/>
</dbReference>
<dbReference type="PROSITE" id="PS50405">
    <property type="entry name" value="GST_CTER"/>
    <property type="match status" value="1"/>
</dbReference>
<dbReference type="InterPro" id="IPR004046">
    <property type="entry name" value="GST_C"/>
</dbReference>
<evidence type="ECO:0000256" key="2">
    <source>
        <dbReference type="RuleBase" id="RU003494"/>
    </source>
</evidence>
<evidence type="ECO:0000313" key="5">
    <source>
        <dbReference type="EMBL" id="KAK3239924.1"/>
    </source>
</evidence>
<dbReference type="AlphaFoldDB" id="A0AAE0BPV9"/>
<sequence>MILRSKVNLRGNAGRKRGNVAINSQSAESPTIYGNSGSRTPLVWWYLNEIGQPYEVGDAGNPHPFGQVPALKEGELEIFESGAILMYLADKYGGLDTAAKRADANKWITWANATLDPAIFSPNIQASAPRVLDKLDGLLASIDTYLVEDEFSVADVAVGSYLLYIPVFFPRFSVAKWKNVTKYMKLLSSRGTFTETFGPQHAARVEQFLG</sequence>
<comment type="similarity">
    <text evidence="1 2">Belongs to the GST superfamily.</text>
</comment>
<feature type="domain" description="GST N-terminal" evidence="3">
    <location>
        <begin position="1"/>
        <end position="96"/>
    </location>
</feature>
<dbReference type="SUPFAM" id="SSF47616">
    <property type="entry name" value="GST C-terminal domain-like"/>
    <property type="match status" value="1"/>
</dbReference>
<dbReference type="CDD" id="cd00299">
    <property type="entry name" value="GST_C_family"/>
    <property type="match status" value="1"/>
</dbReference>
<protein>
    <submittedName>
        <fullName evidence="5">Glutathione S-transferase</fullName>
    </submittedName>
</protein>
<dbReference type="Gene3D" id="3.40.30.10">
    <property type="entry name" value="Glutaredoxin"/>
    <property type="match status" value="1"/>
</dbReference>
<evidence type="ECO:0000259" key="4">
    <source>
        <dbReference type="PROSITE" id="PS50405"/>
    </source>
</evidence>
<dbReference type="Pfam" id="PF02798">
    <property type="entry name" value="GST_N"/>
    <property type="match status" value="1"/>
</dbReference>
<dbReference type="Gene3D" id="1.20.1050.10">
    <property type="match status" value="1"/>
</dbReference>
<dbReference type="PANTHER" id="PTHR44051">
    <property type="entry name" value="GLUTATHIONE S-TRANSFERASE-RELATED"/>
    <property type="match status" value="1"/>
</dbReference>
<gene>
    <name evidence="5" type="ORF">CYMTET_50177</name>
</gene>
<name>A0AAE0BPV9_9CHLO</name>
<dbReference type="SFLD" id="SFLDS00019">
    <property type="entry name" value="Glutathione_Transferase_(cytos"/>
    <property type="match status" value="1"/>
</dbReference>
<dbReference type="Pfam" id="PF00043">
    <property type="entry name" value="GST_C"/>
    <property type="match status" value="1"/>
</dbReference>
<evidence type="ECO:0000313" key="6">
    <source>
        <dbReference type="Proteomes" id="UP001190700"/>
    </source>
</evidence>
<proteinExistence type="inferred from homology"/>
<reference evidence="5 6" key="1">
    <citation type="journal article" date="2015" name="Genome Biol. Evol.">
        <title>Comparative Genomics of a Bacterivorous Green Alga Reveals Evolutionary Causalities and Consequences of Phago-Mixotrophic Mode of Nutrition.</title>
        <authorList>
            <person name="Burns J.A."/>
            <person name="Paasch A."/>
            <person name="Narechania A."/>
            <person name="Kim E."/>
        </authorList>
    </citation>
    <scope>NUCLEOTIDE SEQUENCE [LARGE SCALE GENOMIC DNA]</scope>
    <source>
        <strain evidence="5 6">PLY_AMNH</strain>
    </source>
</reference>
<comment type="caution">
    <text evidence="5">The sequence shown here is derived from an EMBL/GenBank/DDBJ whole genome shotgun (WGS) entry which is preliminary data.</text>
</comment>
<dbReference type="SUPFAM" id="SSF52833">
    <property type="entry name" value="Thioredoxin-like"/>
    <property type="match status" value="1"/>
</dbReference>
<evidence type="ECO:0000259" key="3">
    <source>
        <dbReference type="PROSITE" id="PS50404"/>
    </source>
</evidence>
<dbReference type="InterPro" id="IPR036249">
    <property type="entry name" value="Thioredoxin-like_sf"/>
</dbReference>
<dbReference type="EMBL" id="LGRX02033781">
    <property type="protein sequence ID" value="KAK3239924.1"/>
    <property type="molecule type" value="Genomic_DNA"/>
</dbReference>
<dbReference type="CDD" id="cd03046">
    <property type="entry name" value="GST_N_GTT1_like"/>
    <property type="match status" value="1"/>
</dbReference>
<keyword evidence="6" id="KW-1185">Reference proteome</keyword>
<accession>A0AAE0BPV9</accession>
<feature type="domain" description="GST C-terminal" evidence="4">
    <location>
        <begin position="77"/>
        <end position="205"/>
    </location>
</feature>
<dbReference type="PANTHER" id="PTHR44051:SF8">
    <property type="entry name" value="GLUTATHIONE S-TRANSFERASE GSTA"/>
    <property type="match status" value="1"/>
</dbReference>
<dbReference type="PROSITE" id="PS50404">
    <property type="entry name" value="GST_NTER"/>
    <property type="match status" value="1"/>
</dbReference>